<dbReference type="Pfam" id="PF00560">
    <property type="entry name" value="LRR_1"/>
    <property type="match status" value="1"/>
</dbReference>
<dbReference type="InterPro" id="IPR027417">
    <property type="entry name" value="P-loop_NTPase"/>
</dbReference>
<evidence type="ECO:0000259" key="8">
    <source>
        <dbReference type="PROSITE" id="PS50104"/>
    </source>
</evidence>
<dbReference type="FunFam" id="3.40.50.10140:FF:000007">
    <property type="entry name" value="Disease resistance protein (TIR-NBS-LRR class)"/>
    <property type="match status" value="1"/>
</dbReference>
<dbReference type="STRING" id="109376.A0A0D3DFC5"/>
<comment type="catalytic activity">
    <reaction evidence="7">
        <text>NAD(+) + H2O = ADP-D-ribose + nicotinamide + H(+)</text>
        <dbReference type="Rhea" id="RHEA:16301"/>
        <dbReference type="ChEBI" id="CHEBI:15377"/>
        <dbReference type="ChEBI" id="CHEBI:15378"/>
        <dbReference type="ChEBI" id="CHEBI:17154"/>
        <dbReference type="ChEBI" id="CHEBI:57540"/>
        <dbReference type="ChEBI" id="CHEBI:57967"/>
        <dbReference type="EC" id="3.2.2.6"/>
    </reaction>
    <physiologicalReaction direction="left-to-right" evidence="7">
        <dbReference type="Rhea" id="RHEA:16302"/>
    </physiologicalReaction>
</comment>
<dbReference type="FunFam" id="3.40.50.300:FF:001002">
    <property type="entry name" value="Disease resistance protein (TIR-NBS-LRR class)"/>
    <property type="match status" value="1"/>
</dbReference>
<evidence type="ECO:0000256" key="4">
    <source>
        <dbReference type="ARBA" id="ARBA00022801"/>
    </source>
</evidence>
<dbReference type="AlphaFoldDB" id="A0A0D3DFC5"/>
<dbReference type="Gene3D" id="3.80.10.10">
    <property type="entry name" value="Ribonuclease Inhibitor"/>
    <property type="match status" value="2"/>
</dbReference>
<keyword evidence="5" id="KW-0611">Plant defense</keyword>
<dbReference type="InterPro" id="IPR002182">
    <property type="entry name" value="NB-ARC"/>
</dbReference>
<dbReference type="InterPro" id="IPR003593">
    <property type="entry name" value="AAA+_ATPase"/>
</dbReference>
<sequence>MDFSLFLNIVAAAIGFFLIFRKLRSHHENEESDSSSLSTSSTPSALSPSSASSSSSSHVWLHDVFPSFRGEDVRKNFLSHIKKEFKRKTITFFNDNGIERGESIAPELIRGIRGSNIAIVLLSRNYASSKWCLEELVEIMKCREELGQTVIAIFYTVDPSDVKKLTGDFGKVFRKTCKGKAKEEIRRWKQALEKVAIIAGYHLSNWDDEATVIEDISTYVLNKLVNSPQPSHFDNLVGMSTHMIKLKLLLRPGSNEVRMIGIWGPSGIGKSTIARVLFSHYSCEFQFSVFMENIKRLCPRPYYDEYSVKLRLQEEFLSRIINQKDIKIQQLGVVEDRLKDKRVLAILDDVDHSLQIDAIAKEARWFGPGSWIILTTQDKRLLSVHGIDHIYEVEFPPDDEALEIFCMNAFGQKSPHDGFQKLAWEVTRLAGNLPLGLRVMGSHFRRRPKHEWEEELPRLRTRLDGEIEHTLKFSYDALCDDNQAIFLHLACFLKGESLETVERCLEKNFVGVKGCLRVLAEKSLISFELGRIKMHDLLALLGREIVRKQFIYEPGQRQFLVDAEDICQVLRNDTLGSRNVIGIDLDLSNLDSGLKISDRVFERMSNVVQFLRIKYGYGVGDICQVLHKDKLDSRNVIGIDLDLRKLETELKIIEGVFKRMSNNQFVRIKNSFHSIDPVTCLPSNPRILHWHFFPMTCLPSNINLEFLVEIILIESNFLEKLWEGNKTIRNLKLMRLSGSKNLKELPDLSTATNLQSLDLNGCPSLTKLPYSIGNAINLRYLDLRNCSSLVDFPSSMENVTTLEELLLTGCSSLVELPSSVKNSFNLMVFMCGGCSNLVELPLYIPASCHKEIDLRGCSSLRELPSSIGNMTSLEELNLNGCSSLVELPSSIGDLIRLKTLNLNGCSSLVQVPSSIGNLTYLMKLDLGGCSSLQELPSSMGKMIHLFRLKLYLERRSKLTALPININMKYLDELLLTDCSSLESFPEISTNISVLKLTGTSIEEIPPSIMSWPHLSELHMSYFENLKKSQQALHRNTDLLLSDTGIQETAPWDKEITDLRHLIIKGCTKKKKWFNVLIVINCLKLNQEARDLIINTWTRDFATLPGETVPTYFTYQATGSSLSMNWNGLDTHYFPTSLRFKVCLLLVYKGDAGYGRCPEISYCINDKLNGVIRYFQRWVKLPPTSEEYLFVFEIEKTVSAPELVFEFRSNNKYWEIKECGIHPLETLARSC</sequence>
<dbReference type="GO" id="GO:0043531">
    <property type="term" value="F:ADP binding"/>
    <property type="evidence" value="ECO:0007669"/>
    <property type="project" value="InterPro"/>
</dbReference>
<dbReference type="InterPro" id="IPR032675">
    <property type="entry name" value="LRR_dom_sf"/>
</dbReference>
<dbReference type="SUPFAM" id="SSF52540">
    <property type="entry name" value="P-loop containing nucleoside triphosphate hydrolases"/>
    <property type="match status" value="1"/>
</dbReference>
<dbReference type="Pfam" id="PF00931">
    <property type="entry name" value="NB-ARC"/>
    <property type="match status" value="1"/>
</dbReference>
<dbReference type="SUPFAM" id="SSF52058">
    <property type="entry name" value="L domain-like"/>
    <property type="match status" value="1"/>
</dbReference>
<name>A0A0D3DFC5_BRAOL</name>
<dbReference type="Pfam" id="PF01582">
    <property type="entry name" value="TIR"/>
    <property type="match status" value="1"/>
</dbReference>
<dbReference type="InterPro" id="IPR042197">
    <property type="entry name" value="Apaf_helical"/>
</dbReference>
<dbReference type="SUPFAM" id="SSF46785">
    <property type="entry name" value="Winged helix' DNA-binding domain"/>
    <property type="match status" value="1"/>
</dbReference>
<dbReference type="SUPFAM" id="SSF52047">
    <property type="entry name" value="RNI-like"/>
    <property type="match status" value="1"/>
</dbReference>
<keyword evidence="6" id="KW-0520">NAD</keyword>
<dbReference type="PANTHER" id="PTHR11017:SF366">
    <property type="entry name" value="ADP-RIBOSYL CYCLASE_CYCLIC ADP-RIBOSE HYDROLASE"/>
    <property type="match status" value="1"/>
</dbReference>
<reference evidence="9 10" key="1">
    <citation type="journal article" date="2014" name="Genome Biol.">
        <title>Transcriptome and methylome profiling reveals relics of genome dominance in the mesopolyploid Brassica oleracea.</title>
        <authorList>
            <person name="Parkin I.A."/>
            <person name="Koh C."/>
            <person name="Tang H."/>
            <person name="Robinson S.J."/>
            <person name="Kagale S."/>
            <person name="Clarke W.E."/>
            <person name="Town C.D."/>
            <person name="Nixon J."/>
            <person name="Krishnakumar V."/>
            <person name="Bidwell S.L."/>
            <person name="Denoeud F."/>
            <person name="Belcram H."/>
            <person name="Links M.G."/>
            <person name="Just J."/>
            <person name="Clarke C."/>
            <person name="Bender T."/>
            <person name="Huebert T."/>
            <person name="Mason A.S."/>
            <person name="Pires J.C."/>
            <person name="Barker G."/>
            <person name="Moore J."/>
            <person name="Walley P.G."/>
            <person name="Manoli S."/>
            <person name="Batley J."/>
            <person name="Edwards D."/>
            <person name="Nelson M.N."/>
            <person name="Wang X."/>
            <person name="Paterson A.H."/>
            <person name="King G."/>
            <person name="Bancroft I."/>
            <person name="Chalhoub B."/>
            <person name="Sharpe A.G."/>
        </authorList>
    </citation>
    <scope>NUCLEOTIDE SEQUENCE</scope>
    <source>
        <strain evidence="9 10">cv. TO1000</strain>
    </source>
</reference>
<dbReference type="GO" id="GO:0007165">
    <property type="term" value="P:signal transduction"/>
    <property type="evidence" value="ECO:0007669"/>
    <property type="project" value="InterPro"/>
</dbReference>
<dbReference type="EC" id="3.2.2.6" evidence="1"/>
<dbReference type="Gene3D" id="3.40.50.10140">
    <property type="entry name" value="Toll/interleukin-1 receptor homology (TIR) domain"/>
    <property type="match status" value="1"/>
</dbReference>
<dbReference type="eggNOG" id="ENOG502SUNR">
    <property type="taxonomic scope" value="Eukaryota"/>
</dbReference>
<dbReference type="SUPFAM" id="SSF52200">
    <property type="entry name" value="Toll/Interleukin receptor TIR domain"/>
    <property type="match status" value="1"/>
</dbReference>
<evidence type="ECO:0000313" key="10">
    <source>
        <dbReference type="Proteomes" id="UP000032141"/>
    </source>
</evidence>
<dbReference type="Pfam" id="PF20160">
    <property type="entry name" value="C-JID"/>
    <property type="match status" value="1"/>
</dbReference>
<dbReference type="InterPro" id="IPR058192">
    <property type="entry name" value="WHD_ROQ1-like"/>
</dbReference>
<evidence type="ECO:0000256" key="6">
    <source>
        <dbReference type="ARBA" id="ARBA00023027"/>
    </source>
</evidence>
<evidence type="ECO:0000256" key="1">
    <source>
        <dbReference type="ARBA" id="ARBA00011982"/>
    </source>
</evidence>
<accession>A0A0D3DFC5</accession>
<reference evidence="9" key="2">
    <citation type="submission" date="2015-03" db="UniProtKB">
        <authorList>
            <consortium name="EnsemblPlants"/>
        </authorList>
    </citation>
    <scope>IDENTIFICATION</scope>
</reference>
<evidence type="ECO:0000256" key="7">
    <source>
        <dbReference type="ARBA" id="ARBA00047304"/>
    </source>
</evidence>
<protein>
    <recommendedName>
        <fullName evidence="1">ADP-ribosyl cyclase/cyclic ADP-ribose hydrolase</fullName>
        <ecNumber evidence="1">3.2.2.6</ecNumber>
    </recommendedName>
</protein>
<keyword evidence="3" id="KW-0677">Repeat</keyword>
<dbReference type="GO" id="GO:0051707">
    <property type="term" value="P:response to other organism"/>
    <property type="evidence" value="ECO:0007669"/>
    <property type="project" value="UniProtKB-ARBA"/>
</dbReference>
<evidence type="ECO:0000256" key="3">
    <source>
        <dbReference type="ARBA" id="ARBA00022737"/>
    </source>
</evidence>
<keyword evidence="2" id="KW-0433">Leucine-rich repeat</keyword>
<dbReference type="SMART" id="SM00382">
    <property type="entry name" value="AAA"/>
    <property type="match status" value="1"/>
</dbReference>
<dbReference type="InterPro" id="IPR044974">
    <property type="entry name" value="Disease_R_plants"/>
</dbReference>
<dbReference type="InterPro" id="IPR045344">
    <property type="entry name" value="C-JID"/>
</dbReference>
<keyword evidence="4" id="KW-0378">Hydrolase</keyword>
<dbReference type="HOGENOM" id="CLU_001561_0_1_1"/>
<dbReference type="GO" id="GO:0006952">
    <property type="term" value="P:defense response"/>
    <property type="evidence" value="ECO:0007669"/>
    <property type="project" value="UniProtKB-KW"/>
</dbReference>
<dbReference type="OMA" id="YHLSNWD"/>
<evidence type="ECO:0000256" key="5">
    <source>
        <dbReference type="ARBA" id="ARBA00022821"/>
    </source>
</evidence>
<dbReference type="PROSITE" id="PS50104">
    <property type="entry name" value="TIR"/>
    <property type="match status" value="1"/>
</dbReference>
<dbReference type="EnsemblPlants" id="Bo7g107730.1">
    <property type="protein sequence ID" value="Bo7g107730.1"/>
    <property type="gene ID" value="Bo7g107730"/>
</dbReference>
<feature type="domain" description="TIR" evidence="8">
    <location>
        <begin position="60"/>
        <end position="224"/>
    </location>
</feature>
<proteinExistence type="predicted"/>
<dbReference type="FunFam" id="1.10.8.430:FF:000002">
    <property type="entry name" value="Disease resistance protein (TIR-NBS-LRR class)"/>
    <property type="match status" value="1"/>
</dbReference>
<dbReference type="PRINTS" id="PR00364">
    <property type="entry name" value="DISEASERSIST"/>
</dbReference>
<dbReference type="Pfam" id="PF23282">
    <property type="entry name" value="WHD_ROQ1"/>
    <property type="match status" value="1"/>
</dbReference>
<dbReference type="Proteomes" id="UP000032141">
    <property type="component" value="Chromosome C7"/>
</dbReference>
<organism evidence="9 10">
    <name type="scientific">Brassica oleracea var. oleracea</name>
    <dbReference type="NCBI Taxonomy" id="109376"/>
    <lineage>
        <taxon>Eukaryota</taxon>
        <taxon>Viridiplantae</taxon>
        <taxon>Streptophyta</taxon>
        <taxon>Embryophyta</taxon>
        <taxon>Tracheophyta</taxon>
        <taxon>Spermatophyta</taxon>
        <taxon>Magnoliopsida</taxon>
        <taxon>eudicotyledons</taxon>
        <taxon>Gunneridae</taxon>
        <taxon>Pentapetalae</taxon>
        <taxon>rosids</taxon>
        <taxon>malvids</taxon>
        <taxon>Brassicales</taxon>
        <taxon>Brassicaceae</taxon>
        <taxon>Brassiceae</taxon>
        <taxon>Brassica</taxon>
    </lineage>
</organism>
<dbReference type="Gene3D" id="1.10.8.430">
    <property type="entry name" value="Helical domain of apoptotic protease-activating factors"/>
    <property type="match status" value="1"/>
</dbReference>
<dbReference type="InterPro" id="IPR035897">
    <property type="entry name" value="Toll_tir_struct_dom_sf"/>
</dbReference>
<dbReference type="InterPro" id="IPR001611">
    <property type="entry name" value="Leu-rich_rpt"/>
</dbReference>
<dbReference type="PANTHER" id="PTHR11017">
    <property type="entry name" value="LEUCINE-RICH REPEAT-CONTAINING PROTEIN"/>
    <property type="match status" value="1"/>
</dbReference>
<dbReference type="InterPro" id="IPR055414">
    <property type="entry name" value="LRR_R13L4/SHOC2-like"/>
</dbReference>
<dbReference type="GO" id="GO:0061809">
    <property type="term" value="F:NAD+ nucleosidase activity, cyclic ADP-ribose generating"/>
    <property type="evidence" value="ECO:0007669"/>
    <property type="project" value="UniProtKB-EC"/>
</dbReference>
<dbReference type="SMART" id="SM00255">
    <property type="entry name" value="TIR"/>
    <property type="match status" value="1"/>
</dbReference>
<dbReference type="Gene3D" id="3.40.50.300">
    <property type="entry name" value="P-loop containing nucleotide triphosphate hydrolases"/>
    <property type="match status" value="1"/>
</dbReference>
<evidence type="ECO:0000313" key="9">
    <source>
        <dbReference type="EnsemblPlants" id="Bo7g107730.1"/>
    </source>
</evidence>
<dbReference type="Pfam" id="PF23598">
    <property type="entry name" value="LRR_14"/>
    <property type="match status" value="1"/>
</dbReference>
<dbReference type="InterPro" id="IPR000157">
    <property type="entry name" value="TIR_dom"/>
</dbReference>
<dbReference type="Gramene" id="Bo7g107730.1">
    <property type="protein sequence ID" value="Bo7g107730.1"/>
    <property type="gene ID" value="Bo7g107730"/>
</dbReference>
<dbReference type="InterPro" id="IPR036390">
    <property type="entry name" value="WH_DNA-bd_sf"/>
</dbReference>
<evidence type="ECO:0000256" key="2">
    <source>
        <dbReference type="ARBA" id="ARBA00022614"/>
    </source>
</evidence>
<keyword evidence="10" id="KW-1185">Reference proteome</keyword>